<dbReference type="EMBL" id="CAJVQA010041558">
    <property type="protein sequence ID" value="CAG8814027.1"/>
    <property type="molecule type" value="Genomic_DNA"/>
</dbReference>
<evidence type="ECO:0000313" key="1">
    <source>
        <dbReference type="EMBL" id="CAG8814027.1"/>
    </source>
</evidence>
<comment type="caution">
    <text evidence="1">The sequence shown here is derived from an EMBL/GenBank/DDBJ whole genome shotgun (WGS) entry which is preliminary data.</text>
</comment>
<reference evidence="1" key="1">
    <citation type="submission" date="2021-06" db="EMBL/GenBank/DDBJ databases">
        <authorList>
            <person name="Kallberg Y."/>
            <person name="Tangrot J."/>
            <person name="Rosling A."/>
        </authorList>
    </citation>
    <scope>NUCLEOTIDE SEQUENCE</scope>
    <source>
        <strain evidence="1">FL966</strain>
    </source>
</reference>
<proteinExistence type="predicted"/>
<protein>
    <submittedName>
        <fullName evidence="1">23609_t:CDS:1</fullName>
    </submittedName>
</protein>
<gene>
    <name evidence="1" type="ORF">CPELLU_LOCUS18984</name>
</gene>
<keyword evidence="2" id="KW-1185">Reference proteome</keyword>
<dbReference type="Proteomes" id="UP000789759">
    <property type="component" value="Unassembled WGS sequence"/>
</dbReference>
<evidence type="ECO:0000313" key="2">
    <source>
        <dbReference type="Proteomes" id="UP000789759"/>
    </source>
</evidence>
<dbReference type="AlphaFoldDB" id="A0A9N9K7K9"/>
<feature type="non-terminal residue" evidence="1">
    <location>
        <position position="1"/>
    </location>
</feature>
<accession>A0A9N9K7K9</accession>
<name>A0A9N9K7K9_9GLOM</name>
<feature type="non-terminal residue" evidence="1">
    <location>
        <position position="52"/>
    </location>
</feature>
<organism evidence="1 2">
    <name type="scientific">Cetraspora pellucida</name>
    <dbReference type="NCBI Taxonomy" id="1433469"/>
    <lineage>
        <taxon>Eukaryota</taxon>
        <taxon>Fungi</taxon>
        <taxon>Fungi incertae sedis</taxon>
        <taxon>Mucoromycota</taxon>
        <taxon>Glomeromycotina</taxon>
        <taxon>Glomeromycetes</taxon>
        <taxon>Diversisporales</taxon>
        <taxon>Gigasporaceae</taxon>
        <taxon>Cetraspora</taxon>
    </lineage>
</organism>
<sequence length="52" mass="5860">GLSKIVDFDTVNLEPNIVESGEEVEEEAKELNKKKKAYVSINGHPVRRYSKA</sequence>